<reference evidence="6 7" key="1">
    <citation type="submission" date="2023-07" db="EMBL/GenBank/DDBJ databases">
        <title>Genomic Encyclopedia of Type Strains, Phase IV (KMG-IV): sequencing the most valuable type-strain genomes for metagenomic binning, comparative biology and taxonomic classification.</title>
        <authorList>
            <person name="Goeker M."/>
        </authorList>
    </citation>
    <scope>NUCLEOTIDE SEQUENCE [LARGE SCALE GENOMIC DNA]</scope>
    <source>
        <strain evidence="6 7">DSM 5896</strain>
    </source>
</reference>
<dbReference type="GO" id="GO:0003677">
    <property type="term" value="F:DNA binding"/>
    <property type="evidence" value="ECO:0007669"/>
    <property type="project" value="UniProtKB-KW"/>
</dbReference>
<dbReference type="InterPro" id="IPR001789">
    <property type="entry name" value="Sig_transdc_resp-reg_receiver"/>
</dbReference>
<proteinExistence type="predicted"/>
<gene>
    <name evidence="6" type="ORF">J3R73_001245</name>
</gene>
<accession>A0ABU0FA06</accession>
<keyword evidence="6" id="KW-0238">DNA-binding</keyword>
<keyword evidence="1 4" id="KW-0597">Phosphoprotein</keyword>
<dbReference type="InterPro" id="IPR050595">
    <property type="entry name" value="Bact_response_regulator"/>
</dbReference>
<evidence type="ECO:0000256" key="3">
    <source>
        <dbReference type="ARBA" id="ARBA00023163"/>
    </source>
</evidence>
<dbReference type="Pfam" id="PF00072">
    <property type="entry name" value="Response_reg"/>
    <property type="match status" value="1"/>
</dbReference>
<dbReference type="EMBL" id="JAUSVK010000001">
    <property type="protein sequence ID" value="MDQ0391453.1"/>
    <property type="molecule type" value="Genomic_DNA"/>
</dbReference>
<evidence type="ECO:0000256" key="2">
    <source>
        <dbReference type="ARBA" id="ARBA00023015"/>
    </source>
</evidence>
<dbReference type="Gene3D" id="3.40.50.2300">
    <property type="match status" value="1"/>
</dbReference>
<dbReference type="SUPFAM" id="SSF52172">
    <property type="entry name" value="CheY-like"/>
    <property type="match status" value="1"/>
</dbReference>
<feature type="domain" description="Response regulatory" evidence="5">
    <location>
        <begin position="8"/>
        <end position="119"/>
    </location>
</feature>
<dbReference type="SMART" id="SM00448">
    <property type="entry name" value="REC"/>
    <property type="match status" value="1"/>
</dbReference>
<dbReference type="RefSeq" id="WP_307423795.1">
    <property type="nucleotide sequence ID" value="NZ_JAUSVK010000001.1"/>
</dbReference>
<dbReference type="PROSITE" id="PS50110">
    <property type="entry name" value="RESPONSE_REGULATORY"/>
    <property type="match status" value="1"/>
</dbReference>
<sequence>MQLAPDAVVLIVEDEPIIAASIELFLTDLGAKDIHVARNSHLAFALIEHRRPTLALVDWQLREETSANLVSRLRELSVGIILVTGYSESQHIGEDWVGLVVLEKPFGEDALRAAIARAMSTVEPVRHDK</sequence>
<feature type="modified residue" description="4-aspartylphosphate" evidence="4">
    <location>
        <position position="58"/>
    </location>
</feature>
<evidence type="ECO:0000256" key="4">
    <source>
        <dbReference type="PROSITE-ProRule" id="PRU00169"/>
    </source>
</evidence>
<name>A0ABU0FA06_9HYPH</name>
<keyword evidence="7" id="KW-1185">Reference proteome</keyword>
<keyword evidence="2" id="KW-0805">Transcription regulation</keyword>
<dbReference type="PANTHER" id="PTHR44591:SF3">
    <property type="entry name" value="RESPONSE REGULATORY DOMAIN-CONTAINING PROTEIN"/>
    <property type="match status" value="1"/>
</dbReference>
<dbReference type="PANTHER" id="PTHR44591">
    <property type="entry name" value="STRESS RESPONSE REGULATOR PROTEIN 1"/>
    <property type="match status" value="1"/>
</dbReference>
<evidence type="ECO:0000259" key="5">
    <source>
        <dbReference type="PROSITE" id="PS50110"/>
    </source>
</evidence>
<dbReference type="InterPro" id="IPR011006">
    <property type="entry name" value="CheY-like_superfamily"/>
</dbReference>
<evidence type="ECO:0000256" key="1">
    <source>
        <dbReference type="ARBA" id="ARBA00022553"/>
    </source>
</evidence>
<evidence type="ECO:0000313" key="7">
    <source>
        <dbReference type="Proteomes" id="UP001237448"/>
    </source>
</evidence>
<comment type="caution">
    <text evidence="6">The sequence shown here is derived from an EMBL/GenBank/DDBJ whole genome shotgun (WGS) entry which is preliminary data.</text>
</comment>
<organism evidence="6 7">
    <name type="scientific">Labrys monachus</name>
    <dbReference type="NCBI Taxonomy" id="217067"/>
    <lineage>
        <taxon>Bacteria</taxon>
        <taxon>Pseudomonadati</taxon>
        <taxon>Pseudomonadota</taxon>
        <taxon>Alphaproteobacteria</taxon>
        <taxon>Hyphomicrobiales</taxon>
        <taxon>Xanthobacteraceae</taxon>
        <taxon>Labrys</taxon>
    </lineage>
</organism>
<protein>
    <submittedName>
        <fullName evidence="6">DNA-binding response OmpR family regulator</fullName>
    </submittedName>
</protein>
<dbReference type="Proteomes" id="UP001237448">
    <property type="component" value="Unassembled WGS sequence"/>
</dbReference>
<keyword evidence="3" id="KW-0804">Transcription</keyword>
<evidence type="ECO:0000313" key="6">
    <source>
        <dbReference type="EMBL" id="MDQ0391453.1"/>
    </source>
</evidence>